<dbReference type="OrthoDB" id="5980153at2759"/>
<evidence type="ECO:0000313" key="1">
    <source>
        <dbReference type="EMBL" id="CAB4002557.1"/>
    </source>
</evidence>
<comment type="caution">
    <text evidence="1">The sequence shown here is derived from an EMBL/GenBank/DDBJ whole genome shotgun (WGS) entry which is preliminary data.</text>
</comment>
<accession>A0A6S7HGJ0</accession>
<protein>
    <submittedName>
        <fullName evidence="1">Uncharacterized protein</fullName>
    </submittedName>
</protein>
<organism evidence="1 2">
    <name type="scientific">Paramuricea clavata</name>
    <name type="common">Red gorgonian</name>
    <name type="synonym">Violescent sea-whip</name>
    <dbReference type="NCBI Taxonomy" id="317549"/>
    <lineage>
        <taxon>Eukaryota</taxon>
        <taxon>Metazoa</taxon>
        <taxon>Cnidaria</taxon>
        <taxon>Anthozoa</taxon>
        <taxon>Octocorallia</taxon>
        <taxon>Malacalcyonacea</taxon>
        <taxon>Plexauridae</taxon>
        <taxon>Paramuricea</taxon>
    </lineage>
</organism>
<dbReference type="Proteomes" id="UP001152795">
    <property type="component" value="Unassembled WGS sequence"/>
</dbReference>
<dbReference type="AlphaFoldDB" id="A0A6S7HGJ0"/>
<sequence length="104" mass="12332">MYGTFPCPDTCGFAKVAALEIEEQIRNNAKENSELTKGKENEYKLKQKQYQQFNTNFNNKEDGRNNFEINFTKYNTNLIKLRSIAGKWNFRKSNEKKQYLDTFL</sequence>
<gene>
    <name evidence="1" type="ORF">PACLA_8A051141</name>
</gene>
<reference evidence="1" key="1">
    <citation type="submission" date="2020-04" db="EMBL/GenBank/DDBJ databases">
        <authorList>
            <person name="Alioto T."/>
            <person name="Alioto T."/>
            <person name="Gomez Garrido J."/>
        </authorList>
    </citation>
    <scope>NUCLEOTIDE SEQUENCE</scope>
    <source>
        <strain evidence="1">A484AB</strain>
    </source>
</reference>
<evidence type="ECO:0000313" key="2">
    <source>
        <dbReference type="Proteomes" id="UP001152795"/>
    </source>
</evidence>
<dbReference type="EMBL" id="CACRXK020004384">
    <property type="protein sequence ID" value="CAB4002557.1"/>
    <property type="molecule type" value="Genomic_DNA"/>
</dbReference>
<keyword evidence="2" id="KW-1185">Reference proteome</keyword>
<name>A0A6S7HGJ0_PARCT</name>
<proteinExistence type="predicted"/>